<evidence type="ECO:0000313" key="1">
    <source>
        <dbReference type="EMBL" id="KRZ15810.1"/>
    </source>
</evidence>
<dbReference type="AlphaFoldDB" id="A0A0V1I0H0"/>
<evidence type="ECO:0000313" key="2">
    <source>
        <dbReference type="Proteomes" id="UP000055024"/>
    </source>
</evidence>
<dbReference type="OrthoDB" id="1932331at2759"/>
<name>A0A0V1I0H0_9BILA</name>
<organism evidence="1 2">
    <name type="scientific">Trichinella zimbabwensis</name>
    <dbReference type="NCBI Taxonomy" id="268475"/>
    <lineage>
        <taxon>Eukaryota</taxon>
        <taxon>Metazoa</taxon>
        <taxon>Ecdysozoa</taxon>
        <taxon>Nematoda</taxon>
        <taxon>Enoplea</taxon>
        <taxon>Dorylaimia</taxon>
        <taxon>Trichinellida</taxon>
        <taxon>Trichinellidae</taxon>
        <taxon>Trichinella</taxon>
    </lineage>
</organism>
<comment type="caution">
    <text evidence="1">The sequence shown here is derived from an EMBL/GenBank/DDBJ whole genome shotgun (WGS) entry which is preliminary data.</text>
</comment>
<gene>
    <name evidence="1" type="ORF">T11_5432</name>
</gene>
<reference evidence="1 2" key="1">
    <citation type="submission" date="2015-01" db="EMBL/GenBank/DDBJ databases">
        <title>Evolution of Trichinella species and genotypes.</title>
        <authorList>
            <person name="Korhonen P.K."/>
            <person name="Edoardo P."/>
            <person name="Giuseppe L.R."/>
            <person name="Gasser R.B."/>
        </authorList>
    </citation>
    <scope>NUCLEOTIDE SEQUENCE [LARGE SCALE GENOMIC DNA]</scope>
    <source>
        <strain evidence="1">ISS1029</strain>
    </source>
</reference>
<keyword evidence="2" id="KW-1185">Reference proteome</keyword>
<dbReference type="EMBL" id="JYDP01000015">
    <property type="protein sequence ID" value="KRZ15810.1"/>
    <property type="molecule type" value="Genomic_DNA"/>
</dbReference>
<accession>A0A0V1I0H0</accession>
<dbReference type="Proteomes" id="UP000055024">
    <property type="component" value="Unassembled WGS sequence"/>
</dbReference>
<sequence>MLLQHLSSKIDTIVAKQCYKIFLYTLNRDHSSVAAVAEWLRRLTRNQLGSARTGSNPVCCEFICTTKLLFHFRLEQQQTSD</sequence>
<protein>
    <submittedName>
        <fullName evidence="1">Uncharacterized protein</fullName>
    </submittedName>
</protein>
<proteinExistence type="predicted"/>